<comment type="caution">
    <text evidence="7">The sequence shown here is derived from an EMBL/GenBank/DDBJ whole genome shotgun (WGS) entry which is preliminary data.</text>
</comment>
<dbReference type="InterPro" id="IPR023753">
    <property type="entry name" value="FAD/NAD-binding_dom"/>
</dbReference>
<dbReference type="GO" id="GO:0008860">
    <property type="term" value="F:ferredoxin-NAD+ reductase activity"/>
    <property type="evidence" value="ECO:0007669"/>
    <property type="project" value="UniProtKB-EC"/>
</dbReference>
<dbReference type="Pfam" id="PF07992">
    <property type="entry name" value="Pyr_redox_2"/>
    <property type="match status" value="1"/>
</dbReference>
<evidence type="ECO:0000259" key="6">
    <source>
        <dbReference type="Pfam" id="PF14759"/>
    </source>
</evidence>
<dbReference type="AlphaFoldDB" id="A0A7Y9LK00"/>
<feature type="domain" description="FAD/NAD(P)-binding" evidence="5">
    <location>
        <begin position="7"/>
        <end position="304"/>
    </location>
</feature>
<keyword evidence="7" id="KW-0223">Dioxygenase</keyword>
<evidence type="ECO:0000256" key="1">
    <source>
        <dbReference type="ARBA" id="ARBA00001974"/>
    </source>
</evidence>
<dbReference type="PANTHER" id="PTHR43557">
    <property type="entry name" value="APOPTOSIS-INDUCING FACTOR 1"/>
    <property type="match status" value="1"/>
</dbReference>
<dbReference type="PRINTS" id="PR00411">
    <property type="entry name" value="PNDRDTASEI"/>
</dbReference>
<dbReference type="GO" id="GO:0005737">
    <property type="term" value="C:cytoplasm"/>
    <property type="evidence" value="ECO:0007669"/>
    <property type="project" value="TreeGrafter"/>
</dbReference>
<evidence type="ECO:0000313" key="7">
    <source>
        <dbReference type="EMBL" id="NYE82484.1"/>
    </source>
</evidence>
<dbReference type="GO" id="GO:0051213">
    <property type="term" value="F:dioxygenase activity"/>
    <property type="evidence" value="ECO:0007669"/>
    <property type="project" value="UniProtKB-KW"/>
</dbReference>
<evidence type="ECO:0000256" key="4">
    <source>
        <dbReference type="ARBA" id="ARBA00023002"/>
    </source>
</evidence>
<dbReference type="SUPFAM" id="SSF55424">
    <property type="entry name" value="FAD/NAD-linked reductases, dimerisation (C-terminal) domain"/>
    <property type="match status" value="1"/>
</dbReference>
<dbReference type="Gene3D" id="3.30.390.30">
    <property type="match status" value="1"/>
</dbReference>
<evidence type="ECO:0000256" key="2">
    <source>
        <dbReference type="ARBA" id="ARBA00022630"/>
    </source>
</evidence>
<dbReference type="Proteomes" id="UP000542125">
    <property type="component" value="Unassembled WGS sequence"/>
</dbReference>
<organism evidence="7 8">
    <name type="scientific">Pigmentiphaga litoralis</name>
    <dbReference type="NCBI Taxonomy" id="516702"/>
    <lineage>
        <taxon>Bacteria</taxon>
        <taxon>Pseudomonadati</taxon>
        <taxon>Pseudomonadota</taxon>
        <taxon>Betaproteobacteria</taxon>
        <taxon>Burkholderiales</taxon>
        <taxon>Alcaligenaceae</taxon>
        <taxon>Pigmentiphaga</taxon>
    </lineage>
</organism>
<sequence>MNSSITVIVGAGLAGAEAAFKLRECGYAGRIVLIGQEPWMPYDRPPLSKAYLKGVLATEHIWLHPETRYGDEDIEVRRSTSVRRIQRDARRVVLADGDTLAYDTLILATGGEARRFPASGGELQGVMTLKTLDDADHLAARLESRPTVVVIGGGFIGLEFAATARLAHCDVTVVEDQPHILSRTVSPVIAAYVHGEHVRQGVKILTGTRVERILGDAKVTAVELAGGQRLAADLVLVGIGNVPSDTLAREAGLVISDRGGIFVDDEGRTSDAHIYALGDCASRLYPGLAMPLRLESVQCAYAQARRLAASMTGQPQKSHEVPWFWSDQFDIKLQMAGLPLPGDHTLLRGDPASGKFSVIHHNPSALTAIQCVNAPGDFVSAKKMIAANRSFPTELLTNTDQSMRDIARMA</sequence>
<evidence type="ECO:0000256" key="3">
    <source>
        <dbReference type="ARBA" id="ARBA00022827"/>
    </source>
</evidence>
<dbReference type="EC" id="1.18.1.3" evidence="7"/>
<dbReference type="EMBL" id="JACBYR010000001">
    <property type="protein sequence ID" value="NYE82484.1"/>
    <property type="molecule type" value="Genomic_DNA"/>
</dbReference>
<dbReference type="SUPFAM" id="SSF51905">
    <property type="entry name" value="FAD/NAD(P)-binding domain"/>
    <property type="match status" value="2"/>
</dbReference>
<dbReference type="InterPro" id="IPR016156">
    <property type="entry name" value="FAD/NAD-linked_Rdtase_dimer_sf"/>
</dbReference>
<dbReference type="Pfam" id="PF14759">
    <property type="entry name" value="Reductase_C"/>
    <property type="match status" value="1"/>
</dbReference>
<protein>
    <submittedName>
        <fullName evidence="7">3-phenylpropionate/trans-cinnamate dioxygenase ferredoxin reductase subunit</fullName>
        <ecNumber evidence="7">1.18.1.3</ecNumber>
    </submittedName>
</protein>
<reference evidence="7 8" key="1">
    <citation type="submission" date="2020-07" db="EMBL/GenBank/DDBJ databases">
        <title>Genomic Encyclopedia of Type Strains, Phase IV (KMG-V): Genome sequencing to study the core and pangenomes of soil and plant-associated prokaryotes.</title>
        <authorList>
            <person name="Whitman W."/>
        </authorList>
    </citation>
    <scope>NUCLEOTIDE SEQUENCE [LARGE SCALE GENOMIC DNA]</scope>
    <source>
        <strain evidence="7 8">SAS40</strain>
    </source>
</reference>
<dbReference type="InterPro" id="IPR036188">
    <property type="entry name" value="FAD/NAD-bd_sf"/>
</dbReference>
<dbReference type="GO" id="GO:0016651">
    <property type="term" value="F:oxidoreductase activity, acting on NAD(P)H"/>
    <property type="evidence" value="ECO:0007669"/>
    <property type="project" value="TreeGrafter"/>
</dbReference>
<dbReference type="PRINTS" id="PR00368">
    <property type="entry name" value="FADPNR"/>
</dbReference>
<feature type="domain" description="Reductase C-terminal" evidence="6">
    <location>
        <begin position="323"/>
        <end position="406"/>
    </location>
</feature>
<gene>
    <name evidence="7" type="ORF">FHW18_001755</name>
</gene>
<accession>A0A7Y9LK00</accession>
<name>A0A7Y9LK00_9BURK</name>
<dbReference type="InterPro" id="IPR028202">
    <property type="entry name" value="Reductase_C"/>
</dbReference>
<comment type="cofactor">
    <cofactor evidence="1">
        <name>FAD</name>
        <dbReference type="ChEBI" id="CHEBI:57692"/>
    </cofactor>
</comment>
<keyword evidence="8" id="KW-1185">Reference proteome</keyword>
<evidence type="ECO:0000259" key="5">
    <source>
        <dbReference type="Pfam" id="PF07992"/>
    </source>
</evidence>
<dbReference type="RefSeq" id="WP_179585417.1">
    <property type="nucleotide sequence ID" value="NZ_JACBYR010000001.1"/>
</dbReference>
<evidence type="ECO:0000313" key="8">
    <source>
        <dbReference type="Proteomes" id="UP000542125"/>
    </source>
</evidence>
<keyword evidence="3" id="KW-0274">FAD</keyword>
<keyword evidence="4 7" id="KW-0560">Oxidoreductase</keyword>
<dbReference type="PANTHER" id="PTHR43557:SF2">
    <property type="entry name" value="RIESKE DOMAIN-CONTAINING PROTEIN-RELATED"/>
    <property type="match status" value="1"/>
</dbReference>
<dbReference type="Gene3D" id="3.50.50.60">
    <property type="entry name" value="FAD/NAD(P)-binding domain"/>
    <property type="match status" value="2"/>
</dbReference>
<keyword evidence="2" id="KW-0285">Flavoprotein</keyword>
<dbReference type="InterPro" id="IPR050446">
    <property type="entry name" value="FAD-oxidoreductase/Apoptosis"/>
</dbReference>
<proteinExistence type="predicted"/>